<dbReference type="Pfam" id="PF26118">
    <property type="entry name" value="DUF8035"/>
    <property type="match status" value="1"/>
</dbReference>
<dbReference type="AlphaFoldDB" id="A0A420I371"/>
<feature type="region of interest" description="Disordered" evidence="1">
    <location>
        <begin position="1"/>
        <end position="38"/>
    </location>
</feature>
<organism evidence="3 4">
    <name type="scientific">Erysiphe neolycopersici</name>
    <dbReference type="NCBI Taxonomy" id="212602"/>
    <lineage>
        <taxon>Eukaryota</taxon>
        <taxon>Fungi</taxon>
        <taxon>Dikarya</taxon>
        <taxon>Ascomycota</taxon>
        <taxon>Pezizomycotina</taxon>
        <taxon>Leotiomycetes</taxon>
        <taxon>Erysiphales</taxon>
        <taxon>Erysiphaceae</taxon>
        <taxon>Erysiphe</taxon>
    </lineage>
</organism>
<dbReference type="EMBL" id="MCFK01002134">
    <property type="protein sequence ID" value="RKF64096.1"/>
    <property type="molecule type" value="Genomic_DNA"/>
</dbReference>
<reference evidence="3 4" key="1">
    <citation type="journal article" date="2018" name="BMC Genomics">
        <title>Comparative genome analyses reveal sequence features reflecting distinct modes of host-adaptation between dicot and monocot powdery mildew.</title>
        <authorList>
            <person name="Wu Y."/>
            <person name="Ma X."/>
            <person name="Pan Z."/>
            <person name="Kale S.D."/>
            <person name="Song Y."/>
            <person name="King H."/>
            <person name="Zhang Q."/>
            <person name="Presley C."/>
            <person name="Deng X."/>
            <person name="Wei C.I."/>
            <person name="Xiao S."/>
        </authorList>
    </citation>
    <scope>NUCLEOTIDE SEQUENCE [LARGE SCALE GENOMIC DNA]</scope>
    <source>
        <strain evidence="3">UMSG2</strain>
    </source>
</reference>
<evidence type="ECO:0000313" key="3">
    <source>
        <dbReference type="EMBL" id="RKF64096.1"/>
    </source>
</evidence>
<dbReference type="Proteomes" id="UP000286134">
    <property type="component" value="Unassembled WGS sequence"/>
</dbReference>
<evidence type="ECO:0000259" key="2">
    <source>
        <dbReference type="Pfam" id="PF26118"/>
    </source>
</evidence>
<name>A0A420I371_9PEZI</name>
<feature type="compositionally biased region" description="Basic and acidic residues" evidence="1">
    <location>
        <begin position="9"/>
        <end position="38"/>
    </location>
</feature>
<feature type="domain" description="DUF8035" evidence="2">
    <location>
        <begin position="439"/>
        <end position="491"/>
    </location>
</feature>
<gene>
    <name evidence="3" type="ORF">OnM2_021083</name>
</gene>
<evidence type="ECO:0000313" key="4">
    <source>
        <dbReference type="Proteomes" id="UP000286134"/>
    </source>
</evidence>
<dbReference type="InterPro" id="IPR058348">
    <property type="entry name" value="DUF8035"/>
</dbReference>
<proteinExistence type="predicted"/>
<protein>
    <recommendedName>
        <fullName evidence="2">DUF8035 domain-containing protein</fullName>
    </recommendedName>
</protein>
<accession>A0A420I371</accession>
<sequence>MATQKSRYKPRDFDDMRFNHERGGRWRDSKIHHDNRERSLERPQILRWQDSESSAKPLQRRVRSTSPLRNFNNEREWLHETSPVFREKFHPRAVEQVNRRDGASQRLLGQKATVTIESRESSTQLIPANWTENSGQVPKLLKPQFGEPRHNPQAPYSPTDSPIYAAPIHREIINHHRHINHGTILDLKALLKSAKSLTGFETIQPYSYETAAREIDSNYYPSHSSCRLYDSPGDSTRVQISGTNINDTIIYESTRSNSCAEDFPNNPKESQSICIRVEHPRWYRNPQTQEFENGDEYAYQRNSERSHFDEAWNGASKDWTIIDVPSGTKRVRFESIGGEIQEITWQKYSGVRRSNHVSNRVRTESNVILTKQPEISDREHLETANDSTNQKTSSLELQLANDLKAKGNMEINERSTYYPEDSYDKPSCKFNPTNLASEDLWTEITKDLVVRQAIVEMGYEFEETRFFFYIFRYLPYEEIVHLIELSNQIRHCRHKRLQEIEWERESLQDYNKVKGIFV</sequence>
<dbReference type="STRING" id="212602.A0A420I371"/>
<keyword evidence="4" id="KW-1185">Reference proteome</keyword>
<comment type="caution">
    <text evidence="3">The sequence shown here is derived from an EMBL/GenBank/DDBJ whole genome shotgun (WGS) entry which is preliminary data.</text>
</comment>
<evidence type="ECO:0000256" key="1">
    <source>
        <dbReference type="SAM" id="MobiDB-lite"/>
    </source>
</evidence>
<dbReference type="OrthoDB" id="5410752at2759"/>